<dbReference type="InterPro" id="IPR013783">
    <property type="entry name" value="Ig-like_fold"/>
</dbReference>
<dbReference type="SUPFAM" id="SSF110217">
    <property type="entry name" value="DNA-binding protein LAG-1 (CSL)"/>
    <property type="match status" value="1"/>
</dbReference>
<dbReference type="InParanoid" id="A0A0H2RZ36"/>
<evidence type="ECO:0000256" key="6">
    <source>
        <dbReference type="ARBA" id="ARBA00023242"/>
    </source>
</evidence>
<dbReference type="GO" id="GO:0001228">
    <property type="term" value="F:DNA-binding transcription activator activity, RNA polymerase II-specific"/>
    <property type="evidence" value="ECO:0007669"/>
    <property type="project" value="InterPro"/>
</dbReference>
<feature type="region of interest" description="Disordered" evidence="7">
    <location>
        <begin position="291"/>
        <end position="310"/>
    </location>
</feature>
<dbReference type="GO" id="GO:0000978">
    <property type="term" value="F:RNA polymerase II cis-regulatory region sequence-specific DNA binding"/>
    <property type="evidence" value="ECO:0007669"/>
    <property type="project" value="InterPro"/>
</dbReference>
<accession>A0A0H2RZ36</accession>
<evidence type="ECO:0000256" key="4">
    <source>
        <dbReference type="ARBA" id="ARBA00023125"/>
    </source>
</evidence>
<dbReference type="InterPro" id="IPR008967">
    <property type="entry name" value="p53-like_TF_DNA-bd_sf"/>
</dbReference>
<evidence type="ECO:0000256" key="2">
    <source>
        <dbReference type="ARBA" id="ARBA00009704"/>
    </source>
</evidence>
<evidence type="ECO:0000256" key="3">
    <source>
        <dbReference type="ARBA" id="ARBA00023015"/>
    </source>
</evidence>
<keyword evidence="3" id="KW-0805">Transcription regulation</keyword>
<evidence type="ECO:0000256" key="5">
    <source>
        <dbReference type="ARBA" id="ARBA00023163"/>
    </source>
</evidence>
<feature type="region of interest" description="Disordered" evidence="7">
    <location>
        <begin position="53"/>
        <end position="101"/>
    </location>
</feature>
<dbReference type="SMART" id="SM01267">
    <property type="entry name" value="LAG1_DNAbind"/>
    <property type="match status" value="1"/>
</dbReference>
<feature type="region of interest" description="Disordered" evidence="7">
    <location>
        <begin position="427"/>
        <end position="447"/>
    </location>
</feature>
<dbReference type="Pfam" id="PF20144">
    <property type="entry name" value="TIG_SUH"/>
    <property type="match status" value="1"/>
</dbReference>
<feature type="region of interest" description="Disordered" evidence="7">
    <location>
        <begin position="155"/>
        <end position="199"/>
    </location>
</feature>
<evidence type="ECO:0000259" key="9">
    <source>
        <dbReference type="SMART" id="SM01268"/>
    </source>
</evidence>
<keyword evidence="5" id="KW-0804">Transcription</keyword>
<feature type="region of interest" description="Disordered" evidence="7">
    <location>
        <begin position="259"/>
        <end position="280"/>
    </location>
</feature>
<evidence type="ECO:0000259" key="8">
    <source>
        <dbReference type="SMART" id="SM01267"/>
    </source>
</evidence>
<dbReference type="InterPro" id="IPR038007">
    <property type="entry name" value="RBP-Jkappa_IPT"/>
</dbReference>
<evidence type="ECO:0000256" key="1">
    <source>
        <dbReference type="ARBA" id="ARBA00004123"/>
    </source>
</evidence>
<keyword evidence="6" id="KW-0539">Nucleus</keyword>
<dbReference type="Gene3D" id="2.60.40.10">
    <property type="entry name" value="Immunoglobulins"/>
    <property type="match status" value="1"/>
</dbReference>
<protein>
    <submittedName>
        <fullName evidence="10">LAG1-DNAbind-domain-containing protein</fullName>
    </submittedName>
</protein>
<comment type="subcellular location">
    <subcellularLocation>
        <location evidence="1">Nucleus</location>
    </subcellularLocation>
</comment>
<comment type="similarity">
    <text evidence="2">Belongs to the Su(H) family.</text>
</comment>
<dbReference type="InterPro" id="IPR015351">
    <property type="entry name" value="RBP-J/Cbf11/Cbf12_DNA-bd"/>
</dbReference>
<feature type="region of interest" description="Disordered" evidence="7">
    <location>
        <begin position="742"/>
        <end position="848"/>
    </location>
</feature>
<evidence type="ECO:0000313" key="10">
    <source>
        <dbReference type="EMBL" id="KLO16974.1"/>
    </source>
</evidence>
<keyword evidence="4" id="KW-0238">DNA-binding</keyword>
<reference evidence="10 11" key="1">
    <citation type="submission" date="2015-04" db="EMBL/GenBank/DDBJ databases">
        <title>Complete genome sequence of Schizopora paradoxa KUC8140, a cosmopolitan wood degrader in East Asia.</title>
        <authorList>
            <consortium name="DOE Joint Genome Institute"/>
            <person name="Min B."/>
            <person name="Park H."/>
            <person name="Jang Y."/>
            <person name="Kim J.-J."/>
            <person name="Kim K.H."/>
            <person name="Pangilinan J."/>
            <person name="Lipzen A."/>
            <person name="Riley R."/>
            <person name="Grigoriev I.V."/>
            <person name="Spatafora J.W."/>
            <person name="Choi I.-G."/>
        </authorList>
    </citation>
    <scope>NUCLEOTIDE SEQUENCE [LARGE SCALE GENOMIC DNA]</scope>
    <source>
        <strain evidence="10 11">KUC8140</strain>
    </source>
</reference>
<dbReference type="STRING" id="27342.A0A0H2RZ36"/>
<feature type="domain" description="RBP-J/Cbf11/Cbf12 DNA binding" evidence="8">
    <location>
        <begin position="372"/>
        <end position="524"/>
    </location>
</feature>
<feature type="compositionally biased region" description="Polar residues" evidence="7">
    <location>
        <begin position="58"/>
        <end position="79"/>
    </location>
</feature>
<feature type="region of interest" description="Disordered" evidence="7">
    <location>
        <begin position="1"/>
        <end position="40"/>
    </location>
</feature>
<dbReference type="Gene3D" id="2.60.40.1450">
    <property type="entry name" value="LAG1, DNA binding domain"/>
    <property type="match status" value="1"/>
</dbReference>
<dbReference type="GO" id="GO:0005634">
    <property type="term" value="C:nucleus"/>
    <property type="evidence" value="ECO:0007669"/>
    <property type="project" value="UniProtKB-SubCell"/>
</dbReference>
<dbReference type="InterPro" id="IPR015350">
    <property type="entry name" value="Beta-trefoil_DNA-bd_dom"/>
</dbReference>
<feature type="region of interest" description="Disordered" evidence="7">
    <location>
        <begin position="602"/>
        <end position="621"/>
    </location>
</feature>
<feature type="compositionally biased region" description="Polar residues" evidence="7">
    <location>
        <begin position="160"/>
        <end position="176"/>
    </location>
</feature>
<name>A0A0H2RZ36_9AGAM</name>
<feature type="compositionally biased region" description="Low complexity" evidence="7">
    <location>
        <begin position="751"/>
        <end position="794"/>
    </location>
</feature>
<dbReference type="Pfam" id="PF09270">
    <property type="entry name" value="BTD"/>
    <property type="match status" value="1"/>
</dbReference>
<dbReference type="Proteomes" id="UP000053477">
    <property type="component" value="Unassembled WGS sequence"/>
</dbReference>
<dbReference type="OrthoDB" id="5600360at2759"/>
<feature type="compositionally biased region" description="Pro residues" evidence="7">
    <location>
        <begin position="606"/>
        <end position="621"/>
    </location>
</feature>
<evidence type="ECO:0000256" key="7">
    <source>
        <dbReference type="SAM" id="MobiDB-lite"/>
    </source>
</evidence>
<evidence type="ECO:0000313" key="11">
    <source>
        <dbReference type="Proteomes" id="UP000053477"/>
    </source>
</evidence>
<sequence length="1010" mass="106897">MSQTAAAIWSALPAHHSNDNRNLQMDQPQRAPSAPYINSPFDLADLLNPRDNKRMSLDYSSASPSTNGQHPPYQSQNDFDQALSGLHGGPQGSAHPSHIQTHAFDQNDGMDLSAETSNYEFFSSANAHNAFGARYRTNASSSSSLGQSGFGGLSGEGLYPNSQSPFGDFSAPSQQHPYDLVSGLPSSYSSGKVSPLTPSDPVIGLQGGHGGFPGLPGAPNGVGKDYSSHFPSEYPDDFSNGTALGLGFPPAGTPVHGFGANGGHFSGAPAPGNASVPSQLHHRQSFDMVRGVNPHATHGHGVGGFGDMGPFPPMNPASELAIRLPGMSINNDGMKIQPHPGMGTATDLQSFIRPYLDQYARTTNRLAFGERTVIVMSSKVAQKSYGTEKRFLCPPPTAIMIGNSWWSETLRRGEEPKQAPPRVVISISGEPAPQEGSVEWTSTSGKSFDVNDPPAGTTYIGRCVGKQLFISDVDEKKKKVEALVKIMAPASDDEPERVIGTFPSRPIKVISKPSKKRQSAKNLELCINHGSTISLFHRLRSQTVSTKYLCVSGSGASFKGSDGAPLMGVDQRTRTATPSFIARTASWDPFVMYIVDVNKPSGGIDAPPPPPPQPDYPSPPPNAIPFTNNGSQIPIYYNQTVVLQCLTSGVVSPVLIIRKVDHSTTVVGGGLQDGAKGVADHYCAAGEVCGDPVSQLHKIAFEVYDANKGMPEPGTPGLTGAFLSCMGEKVNTYRPVEGRQWNAPQASSSRGSNSPVLPGSPVGSTPSTVSSMPSDYFGNSGASSTTSAPASPTNYDFPSNDGGRVKRGKRSTSSTGAGGPVVKTQSAKGRRRQNSAGSTASGRHGAGDHAACSGALWQVDIGETSVWTIVGTDQIRYNFYVPPMLYDQQTHTATGSYPIPSKPVTPFPGVVKYLPPDRAAEAPKSNCAQSRAAMAKPNPHAAKMLTLYGENFNKADPVTVFFGADPSPFVEVRCTEVVGCLPPESQSQKRRPIILVRSDGVVFPSNTMYP</sequence>
<feature type="domain" description="Beta-trefoil DNA-binding" evidence="9">
    <location>
        <begin position="525"/>
        <end position="857"/>
    </location>
</feature>
<dbReference type="FunFam" id="2.60.40.1450:FF:000003">
    <property type="entry name" value="Related to J kappa-recombination signal binding protein"/>
    <property type="match status" value="1"/>
</dbReference>
<dbReference type="InterPro" id="IPR036358">
    <property type="entry name" value="BTD_sf"/>
</dbReference>
<dbReference type="InterPro" id="IPR037095">
    <property type="entry name" value="RBP-J/Cbf11_DNA-bd_sf"/>
</dbReference>
<dbReference type="PANTHER" id="PTHR10665">
    <property type="entry name" value="RECOMBINING BINDING PROTEIN SUPPRESSOR OF HAIRLESS"/>
    <property type="match status" value="1"/>
</dbReference>
<dbReference type="SMART" id="SM01268">
    <property type="entry name" value="BTD"/>
    <property type="match status" value="1"/>
</dbReference>
<dbReference type="InterPro" id="IPR040159">
    <property type="entry name" value="CLS_fam"/>
</dbReference>
<organism evidence="10 11">
    <name type="scientific">Schizopora paradoxa</name>
    <dbReference type="NCBI Taxonomy" id="27342"/>
    <lineage>
        <taxon>Eukaryota</taxon>
        <taxon>Fungi</taxon>
        <taxon>Dikarya</taxon>
        <taxon>Basidiomycota</taxon>
        <taxon>Agaricomycotina</taxon>
        <taxon>Agaricomycetes</taxon>
        <taxon>Hymenochaetales</taxon>
        <taxon>Schizoporaceae</taxon>
        <taxon>Schizopora</taxon>
    </lineage>
</organism>
<gene>
    <name evidence="10" type="ORF">SCHPADRAFT_901129</name>
</gene>
<dbReference type="Pfam" id="PF09271">
    <property type="entry name" value="LAG1-DNAbind"/>
    <property type="match status" value="1"/>
</dbReference>
<dbReference type="EMBL" id="KQ085910">
    <property type="protein sequence ID" value="KLO16974.1"/>
    <property type="molecule type" value="Genomic_DNA"/>
</dbReference>
<dbReference type="AlphaFoldDB" id="A0A0H2RZ36"/>
<dbReference type="SUPFAM" id="SSF49417">
    <property type="entry name" value="p53-like transcription factors"/>
    <property type="match status" value="1"/>
</dbReference>
<keyword evidence="11" id="KW-1185">Reference proteome</keyword>
<proteinExistence type="inferred from homology"/>